<evidence type="ECO:0000313" key="3">
    <source>
        <dbReference type="WBParaSite" id="TCNE_0001987601-mRNA-1"/>
    </source>
</evidence>
<dbReference type="GO" id="GO:0005524">
    <property type="term" value="F:ATP binding"/>
    <property type="evidence" value="ECO:0007669"/>
    <property type="project" value="InterPro"/>
</dbReference>
<evidence type="ECO:0000259" key="1">
    <source>
        <dbReference type="Pfam" id="PF00176"/>
    </source>
</evidence>
<feature type="domain" description="SNF2 N-terminal" evidence="1">
    <location>
        <begin position="2"/>
        <end position="44"/>
    </location>
</feature>
<dbReference type="Gene3D" id="3.40.50.10810">
    <property type="entry name" value="Tandem AAA-ATPase domain"/>
    <property type="match status" value="1"/>
</dbReference>
<evidence type="ECO:0000313" key="2">
    <source>
        <dbReference type="Proteomes" id="UP000050794"/>
    </source>
</evidence>
<dbReference type="PANTHER" id="PTHR10799">
    <property type="entry name" value="SNF2/RAD54 HELICASE FAMILY"/>
    <property type="match status" value="1"/>
</dbReference>
<dbReference type="Proteomes" id="UP000050794">
    <property type="component" value="Unassembled WGS sequence"/>
</dbReference>
<dbReference type="InterPro" id="IPR027417">
    <property type="entry name" value="P-loop_NTPase"/>
</dbReference>
<keyword evidence="2" id="KW-1185">Reference proteome</keyword>
<accession>A0A183VGK2</accession>
<dbReference type="InterPro" id="IPR038718">
    <property type="entry name" value="SNF2-like_sf"/>
</dbReference>
<dbReference type="Pfam" id="PF00176">
    <property type="entry name" value="SNF2-rel_dom"/>
    <property type="match status" value="1"/>
</dbReference>
<name>A0A183VGK2_TOXCA</name>
<dbReference type="Gene3D" id="3.40.50.300">
    <property type="entry name" value="P-loop containing nucleotide triphosphate hydrolases"/>
    <property type="match status" value="1"/>
</dbReference>
<sequence>LPPFLLRRLKKEVESQLREKSEYVLTCDMSALQRILYQHMQKGLLIESKHEWPISLSVDPQSSDLVVLDSNIIYKISLVSRSARVIVGTIPECEHLRSMDGEIVPSSSSLPTIHNSTFPI</sequence>
<protein>
    <submittedName>
        <fullName evidence="3">SNF2_N domain-containing protein</fullName>
    </submittedName>
</protein>
<organism evidence="2 3">
    <name type="scientific">Toxocara canis</name>
    <name type="common">Canine roundworm</name>
    <dbReference type="NCBI Taxonomy" id="6265"/>
    <lineage>
        <taxon>Eukaryota</taxon>
        <taxon>Metazoa</taxon>
        <taxon>Ecdysozoa</taxon>
        <taxon>Nematoda</taxon>
        <taxon>Chromadorea</taxon>
        <taxon>Rhabditida</taxon>
        <taxon>Spirurina</taxon>
        <taxon>Ascaridomorpha</taxon>
        <taxon>Ascaridoidea</taxon>
        <taxon>Toxocaridae</taxon>
        <taxon>Toxocara</taxon>
    </lineage>
</organism>
<proteinExistence type="predicted"/>
<dbReference type="WBParaSite" id="TCNE_0001987601-mRNA-1">
    <property type="protein sequence ID" value="TCNE_0001987601-mRNA-1"/>
    <property type="gene ID" value="TCNE_0001987601"/>
</dbReference>
<dbReference type="InterPro" id="IPR000330">
    <property type="entry name" value="SNF2_N"/>
</dbReference>
<dbReference type="AlphaFoldDB" id="A0A183VGK2"/>
<reference evidence="3" key="1">
    <citation type="submission" date="2016-06" db="UniProtKB">
        <authorList>
            <consortium name="WormBaseParasite"/>
        </authorList>
    </citation>
    <scope>IDENTIFICATION</scope>
</reference>